<keyword evidence="1" id="KW-0472">Membrane</keyword>
<protein>
    <recommendedName>
        <fullName evidence="4">Superinfection immunity protein</fullName>
    </recommendedName>
</protein>
<evidence type="ECO:0000313" key="3">
    <source>
        <dbReference type="Proteomes" id="UP000587070"/>
    </source>
</evidence>
<comment type="caution">
    <text evidence="2">The sequence shown here is derived from an EMBL/GenBank/DDBJ whole genome shotgun (WGS) entry which is preliminary data.</text>
</comment>
<evidence type="ECO:0000313" key="2">
    <source>
        <dbReference type="EMBL" id="MBB4247269.1"/>
    </source>
</evidence>
<gene>
    <name evidence="2" type="ORF">GGD90_001640</name>
</gene>
<proteinExistence type="predicted"/>
<sequence>MIDLYGVLGLATIALLILVYFVPAIVAYRRGHHQRNAIAILNLFLGWTLLGWVGALVWSATQVRSAS</sequence>
<keyword evidence="3" id="KW-1185">Reference proteome</keyword>
<feature type="transmembrane region" description="Helical" evidence="1">
    <location>
        <begin position="6"/>
        <end position="28"/>
    </location>
</feature>
<dbReference type="EMBL" id="JACIGE010000005">
    <property type="protein sequence ID" value="MBB4247269.1"/>
    <property type="molecule type" value="Genomic_DNA"/>
</dbReference>
<dbReference type="AlphaFoldDB" id="A0A840GGD6"/>
<organism evidence="2 3">
    <name type="scientific">Rhodocyclus tenuis</name>
    <name type="common">Rhodospirillum tenue</name>
    <dbReference type="NCBI Taxonomy" id="1066"/>
    <lineage>
        <taxon>Bacteria</taxon>
        <taxon>Pseudomonadati</taxon>
        <taxon>Pseudomonadota</taxon>
        <taxon>Betaproteobacteria</taxon>
        <taxon>Rhodocyclales</taxon>
        <taxon>Rhodocyclaceae</taxon>
        <taxon>Rhodocyclus</taxon>
    </lineage>
</organism>
<keyword evidence="1" id="KW-1133">Transmembrane helix</keyword>
<dbReference type="RefSeq" id="WP_221227707.1">
    <property type="nucleotide sequence ID" value="NZ_JACIGE010000005.1"/>
</dbReference>
<name>A0A840GGD6_RHOTE</name>
<dbReference type="InterPro" id="IPR016410">
    <property type="entry name" value="Phage_imm"/>
</dbReference>
<reference evidence="2 3" key="1">
    <citation type="submission" date="2020-08" db="EMBL/GenBank/DDBJ databases">
        <title>Genome sequencing of Purple Non-Sulfur Bacteria from various extreme environments.</title>
        <authorList>
            <person name="Mayer M."/>
        </authorList>
    </citation>
    <scope>NUCLEOTIDE SEQUENCE [LARGE SCALE GENOMIC DNA]</scope>
    <source>
        <strain evidence="2 3">2761</strain>
    </source>
</reference>
<feature type="transmembrane region" description="Helical" evidence="1">
    <location>
        <begin position="40"/>
        <end position="61"/>
    </location>
</feature>
<accession>A0A840GGD6</accession>
<dbReference type="Proteomes" id="UP000587070">
    <property type="component" value="Unassembled WGS sequence"/>
</dbReference>
<dbReference type="Pfam" id="PF14373">
    <property type="entry name" value="Imm_superinfect"/>
    <property type="match status" value="1"/>
</dbReference>
<keyword evidence="1" id="KW-0812">Transmembrane</keyword>
<evidence type="ECO:0000256" key="1">
    <source>
        <dbReference type="SAM" id="Phobius"/>
    </source>
</evidence>
<evidence type="ECO:0008006" key="4">
    <source>
        <dbReference type="Google" id="ProtNLM"/>
    </source>
</evidence>